<name>A0A7Z9E4Y0_9CYAN</name>
<keyword evidence="3" id="KW-0479">Metal-binding</keyword>
<accession>A0A7Z9E4Y0</accession>
<feature type="binding site" evidence="3">
    <location>
        <position position="192"/>
    </location>
    <ligand>
        <name>Zn(2+)</name>
        <dbReference type="ChEBI" id="CHEBI:29105"/>
        <label>1</label>
    </ligand>
</feature>
<reference evidence="6" key="1">
    <citation type="submission" date="2019-10" db="EMBL/GenBank/DDBJ databases">
        <authorList>
            <consortium name="Genoscope - CEA"/>
            <person name="William W."/>
        </authorList>
    </citation>
    <scope>NUCLEOTIDE SEQUENCE [LARGE SCALE GENOMIC DNA]</scope>
    <source>
        <strain evidence="6">BBR_PRJEB10994</strain>
    </source>
</reference>
<evidence type="ECO:0000259" key="5">
    <source>
        <dbReference type="Pfam" id="PF07687"/>
    </source>
</evidence>
<sequence>MVMITQIRINSDRLHHRINTLAQIGQQPSGSICRLAFSPEDLQARATVKQWMLEAGMTVRTDPAGNLIGRYPGKSPTAPALATGSHIDTVPTGGRYDGALGVLAGIEVAHTLKDHDLQLHHPLEVIVFNDEESTMIGAQAIAGTVLLNAPDRYQSKAGESIQDCLARVGGNWDNLATAARSRADLVAFVELHVEQGAILEQNGVSIGIVQGVVGMERLKITIMGKANHAGTTPMEMRQDALVAAAELILSVQQIALKMPSQPVATVGYLNVLPNAVNIIPGQVELSVDMRDLSQNCLEEMLAQLQDKIIAIANSTHTQISITPLLSVKPTLAASEVQSTIESVCQQLELNYDYLPSRAGHDALEIGRITNMGMIFVPSKGGFSHSEAEYTSPEQCTQGANVLFQTLSALDQKYKTFLGDISKEQTKPKLN</sequence>
<feature type="binding site" evidence="3">
    <location>
        <position position="97"/>
    </location>
    <ligand>
        <name>Zn(2+)</name>
        <dbReference type="ChEBI" id="CHEBI:29105"/>
        <label>1</label>
    </ligand>
</feature>
<gene>
    <name evidence="6" type="primary">amaB</name>
    <name evidence="6" type="ORF">PL9631_730006</name>
</gene>
<feature type="binding site" evidence="3">
    <location>
        <position position="86"/>
    </location>
    <ligand>
        <name>Zn(2+)</name>
        <dbReference type="ChEBI" id="CHEBI:29105"/>
        <label>1</label>
    </ligand>
</feature>
<proteinExistence type="inferred from homology"/>
<feature type="binding site" evidence="3">
    <location>
        <position position="384"/>
    </location>
    <ligand>
        <name>Zn(2+)</name>
        <dbReference type="ChEBI" id="CHEBI:29105"/>
        <label>2</label>
    </ligand>
</feature>
<dbReference type="EC" id="3.5.1.87" evidence="6"/>
<dbReference type="Proteomes" id="UP000182190">
    <property type="component" value="Unassembled WGS sequence"/>
</dbReference>
<keyword evidence="7" id="KW-1185">Reference proteome</keyword>
<dbReference type="PIRSF" id="PIRSF001235">
    <property type="entry name" value="Amidase_carbamoylase"/>
    <property type="match status" value="1"/>
</dbReference>
<dbReference type="GO" id="GO:0050538">
    <property type="term" value="F:N-carbamoyl-L-amino-acid hydrolase activity"/>
    <property type="evidence" value="ECO:0007669"/>
    <property type="project" value="UniProtKB-EC"/>
</dbReference>
<dbReference type="Gene3D" id="3.40.630.10">
    <property type="entry name" value="Zn peptidases"/>
    <property type="match status" value="1"/>
</dbReference>
<dbReference type="NCBIfam" id="TIGR01879">
    <property type="entry name" value="hydantase"/>
    <property type="match status" value="1"/>
</dbReference>
<dbReference type="OrthoDB" id="9808195at2"/>
<dbReference type="GO" id="GO:0016813">
    <property type="term" value="F:hydrolase activity, acting on carbon-nitrogen (but not peptide) bonds, in linear amidines"/>
    <property type="evidence" value="ECO:0007669"/>
    <property type="project" value="InterPro"/>
</dbReference>
<comment type="caution">
    <text evidence="6">The sequence shown here is derived from an EMBL/GenBank/DDBJ whole genome shotgun (WGS) entry which is preliminary data.</text>
</comment>
<dbReference type="InterPro" id="IPR011650">
    <property type="entry name" value="Peptidase_M20_dimer"/>
</dbReference>
<dbReference type="Gene3D" id="3.30.70.360">
    <property type="match status" value="1"/>
</dbReference>
<feature type="binding site" evidence="4">
    <location>
        <position position="217"/>
    </location>
    <ligand>
        <name>allantoate</name>
        <dbReference type="ChEBI" id="CHEBI:17536"/>
    </ligand>
</feature>
<dbReference type="PANTHER" id="PTHR32494:SF5">
    <property type="entry name" value="ALLANTOATE AMIDOHYDROLASE"/>
    <property type="match status" value="1"/>
</dbReference>
<dbReference type="InterPro" id="IPR002933">
    <property type="entry name" value="Peptidase_M20"/>
</dbReference>
<evidence type="ECO:0000313" key="6">
    <source>
        <dbReference type="EMBL" id="VXD23388.1"/>
    </source>
</evidence>
<feature type="binding site" evidence="4">
    <location>
        <position position="290"/>
    </location>
    <ligand>
        <name>allantoate</name>
        <dbReference type="ChEBI" id="CHEBI:17536"/>
    </ligand>
</feature>
<dbReference type="Pfam" id="PF01546">
    <property type="entry name" value="Peptidase_M20"/>
    <property type="match status" value="1"/>
</dbReference>
<dbReference type="SUPFAM" id="SSF53187">
    <property type="entry name" value="Zn-dependent exopeptidases"/>
    <property type="match status" value="1"/>
</dbReference>
<dbReference type="AlphaFoldDB" id="A0A7Z9E4Y0"/>
<feature type="binding site" evidence="4">
    <location>
        <position position="277"/>
    </location>
    <ligand>
        <name>allantoate</name>
        <dbReference type="ChEBI" id="CHEBI:17536"/>
    </ligand>
</feature>
<comment type="similarity">
    <text evidence="1">Belongs to the peptidase M20 family.</text>
</comment>
<evidence type="ECO:0000256" key="1">
    <source>
        <dbReference type="ARBA" id="ARBA00006153"/>
    </source>
</evidence>
<feature type="domain" description="Peptidase M20 dimerisation" evidence="5">
    <location>
        <begin position="214"/>
        <end position="310"/>
    </location>
</feature>
<organism evidence="6 7">
    <name type="scientific">Planktothrix paucivesiculata PCC 9631</name>
    <dbReference type="NCBI Taxonomy" id="671071"/>
    <lineage>
        <taxon>Bacteria</taxon>
        <taxon>Bacillati</taxon>
        <taxon>Cyanobacteriota</taxon>
        <taxon>Cyanophyceae</taxon>
        <taxon>Oscillatoriophycideae</taxon>
        <taxon>Oscillatoriales</taxon>
        <taxon>Microcoleaceae</taxon>
        <taxon>Planktothrix</taxon>
    </lineage>
</organism>
<protein>
    <submittedName>
        <fullName evidence="6">N-carbamoyl-L-amino acid hydrolase</fullName>
        <ecNumber evidence="6">3.5.1.87</ecNumber>
    </submittedName>
</protein>
<evidence type="ECO:0000256" key="3">
    <source>
        <dbReference type="PIRSR" id="PIRSR001235-1"/>
    </source>
</evidence>
<feature type="binding site" evidence="3">
    <location>
        <position position="97"/>
    </location>
    <ligand>
        <name>Zn(2+)</name>
        <dbReference type="ChEBI" id="CHEBI:29105"/>
        <label>2</label>
    </ligand>
</feature>
<dbReference type="CDD" id="cd03884">
    <property type="entry name" value="M20_bAS"/>
    <property type="match status" value="1"/>
</dbReference>
<dbReference type="InterPro" id="IPR010158">
    <property type="entry name" value="Amidase_Cbmase"/>
</dbReference>
<evidence type="ECO:0000256" key="2">
    <source>
        <dbReference type="ARBA" id="ARBA00022801"/>
    </source>
</evidence>
<dbReference type="PANTHER" id="PTHR32494">
    <property type="entry name" value="ALLANTOATE DEIMINASE-RELATED"/>
    <property type="match status" value="1"/>
</dbReference>
<dbReference type="SUPFAM" id="SSF55031">
    <property type="entry name" value="Bacterial exopeptidase dimerisation domain"/>
    <property type="match status" value="1"/>
</dbReference>
<keyword evidence="2 6" id="KW-0378">Hydrolase</keyword>
<keyword evidence="3" id="KW-0862">Zinc</keyword>
<evidence type="ECO:0000256" key="4">
    <source>
        <dbReference type="PIRSR" id="PIRSR001235-2"/>
    </source>
</evidence>
<dbReference type="Pfam" id="PF07687">
    <property type="entry name" value="M20_dimer"/>
    <property type="match status" value="1"/>
</dbReference>
<dbReference type="GO" id="GO:0046872">
    <property type="term" value="F:metal ion binding"/>
    <property type="evidence" value="ECO:0007669"/>
    <property type="project" value="UniProtKB-KW"/>
</dbReference>
<evidence type="ECO:0000313" key="7">
    <source>
        <dbReference type="Proteomes" id="UP000182190"/>
    </source>
</evidence>
<dbReference type="EMBL" id="CZCS02000216">
    <property type="protein sequence ID" value="VXD23388.1"/>
    <property type="molecule type" value="Genomic_DNA"/>
</dbReference>
<feature type="binding site" evidence="3">
    <location>
        <position position="132"/>
    </location>
    <ligand>
        <name>Zn(2+)</name>
        <dbReference type="ChEBI" id="CHEBI:29105"/>
        <label>2</label>
    </ligand>
</feature>
<dbReference type="RefSeq" id="WP_083621258.1">
    <property type="nucleotide sequence ID" value="NZ_LR735017.1"/>
</dbReference>
<dbReference type="InterPro" id="IPR036264">
    <property type="entry name" value="Bact_exopeptidase_dim_dom"/>
</dbReference>
<comment type="cofactor">
    <cofactor evidence="3">
        <name>Zn(2+)</name>
        <dbReference type="ChEBI" id="CHEBI:29105"/>
    </cofactor>
    <text evidence="3">Binds 2 Zn(2+) ions per subunit.</text>
</comment>
<dbReference type="NCBIfam" id="NF006771">
    <property type="entry name" value="PRK09290.1-5"/>
    <property type="match status" value="1"/>
</dbReference>